<name>A0A846XYF5_9NOCA</name>
<protein>
    <submittedName>
        <fullName evidence="2">TRAP transporter substrate-binding protein DctP</fullName>
    </submittedName>
</protein>
<dbReference type="InterPro" id="IPR038404">
    <property type="entry name" value="TRAP_DctP_sf"/>
</dbReference>
<sequence length="393" mass="41793">MRGGGPSVSYGATKDEYRAALADAGTIVLHTQSPGAKGSVAGAFVEEYVAAVEDWSGGKITFDVAYSDAIAKSTEIDDAVSDGRLDMAQVLTVYEPKEFPATSALGNAGVLSDQSVVTGALQSNAWPAEVAFATPEIVSEFEEKGMKLVMPGYNAGTNAMFCADPRSSLADFAGKSISIGSTAAGKQVAALHGTSTSVAYTEAYEALQRGVIDCSMVSPSAATIGGLVEVAPHTIIDPDAGLVVPTANMVFNDDMWNKLPLAAQQLLWDRLDVFLGAVVEDKIWPITVDSVEQIKKYGGEVSPLSADARTALQRSNEAIIDGAAHERSLSDGAAFVDSVRTAAEKWSRIVAELGYRNTTDYNGFAEWYTPDKIDIEPYVRRVYEDVYLPHRPA</sequence>
<organism evidence="2 3">
    <name type="scientific">Nocardia vermiculata</name>
    <dbReference type="NCBI Taxonomy" id="257274"/>
    <lineage>
        <taxon>Bacteria</taxon>
        <taxon>Bacillati</taxon>
        <taxon>Actinomycetota</taxon>
        <taxon>Actinomycetes</taxon>
        <taxon>Mycobacteriales</taxon>
        <taxon>Nocardiaceae</taxon>
        <taxon>Nocardia</taxon>
    </lineage>
</organism>
<accession>A0A846XYF5</accession>
<dbReference type="InterPro" id="IPR018389">
    <property type="entry name" value="DctP_fam"/>
</dbReference>
<dbReference type="GO" id="GO:0055085">
    <property type="term" value="P:transmembrane transport"/>
    <property type="evidence" value="ECO:0007669"/>
    <property type="project" value="InterPro"/>
</dbReference>
<dbReference type="NCBIfam" id="NF037995">
    <property type="entry name" value="TRAP_S1"/>
    <property type="match status" value="1"/>
</dbReference>
<dbReference type="EMBL" id="JAAXOP010000008">
    <property type="protein sequence ID" value="NKY51647.1"/>
    <property type="molecule type" value="Genomic_DNA"/>
</dbReference>
<comment type="caution">
    <text evidence="2">The sequence shown here is derived from an EMBL/GenBank/DDBJ whole genome shotgun (WGS) entry which is preliminary data.</text>
</comment>
<evidence type="ECO:0000256" key="1">
    <source>
        <dbReference type="ARBA" id="ARBA00022729"/>
    </source>
</evidence>
<dbReference type="PANTHER" id="PTHR33376">
    <property type="match status" value="1"/>
</dbReference>
<evidence type="ECO:0000313" key="2">
    <source>
        <dbReference type="EMBL" id="NKY51647.1"/>
    </source>
</evidence>
<dbReference type="Gene3D" id="3.40.190.170">
    <property type="entry name" value="Bacterial extracellular solute-binding protein, family 7"/>
    <property type="match status" value="1"/>
</dbReference>
<dbReference type="Proteomes" id="UP000565711">
    <property type="component" value="Unassembled WGS sequence"/>
</dbReference>
<dbReference type="PANTHER" id="PTHR33376:SF15">
    <property type="entry name" value="BLL6794 PROTEIN"/>
    <property type="match status" value="1"/>
</dbReference>
<dbReference type="Pfam" id="PF03480">
    <property type="entry name" value="DctP"/>
    <property type="match status" value="1"/>
</dbReference>
<reference evidence="2 3" key="1">
    <citation type="submission" date="2020-04" db="EMBL/GenBank/DDBJ databases">
        <title>MicrobeNet Type strains.</title>
        <authorList>
            <person name="Nicholson A.C."/>
        </authorList>
    </citation>
    <scope>NUCLEOTIDE SEQUENCE [LARGE SCALE GENOMIC DNA]</scope>
    <source>
        <strain evidence="2 3">JCM 12354</strain>
    </source>
</reference>
<gene>
    <name evidence="2" type="primary">dctP</name>
    <name evidence="2" type="ORF">HGA08_15615</name>
</gene>
<evidence type="ECO:0000313" key="3">
    <source>
        <dbReference type="Proteomes" id="UP000565711"/>
    </source>
</evidence>
<keyword evidence="1" id="KW-0732">Signal</keyword>
<proteinExistence type="predicted"/>
<dbReference type="AlphaFoldDB" id="A0A846XYF5"/>
<keyword evidence="3" id="KW-1185">Reference proteome</keyword>